<dbReference type="Proteomes" id="UP000483286">
    <property type="component" value="Unassembled WGS sequence"/>
</dbReference>
<gene>
    <name evidence="2" type="ORF">GO986_21655</name>
</gene>
<dbReference type="Pfam" id="PF13687">
    <property type="entry name" value="DUF4153"/>
    <property type="match status" value="1"/>
</dbReference>
<accession>A0A7C9MTX3</accession>
<dbReference type="AlphaFoldDB" id="A0A7C9MTX3"/>
<feature type="transmembrane region" description="Helical" evidence="1">
    <location>
        <begin position="122"/>
        <end position="141"/>
    </location>
</feature>
<evidence type="ECO:0000313" key="3">
    <source>
        <dbReference type="Proteomes" id="UP000483286"/>
    </source>
</evidence>
<keyword evidence="1" id="KW-0812">Transmembrane</keyword>
<evidence type="ECO:0000313" key="2">
    <source>
        <dbReference type="EMBL" id="MVN89344.1"/>
    </source>
</evidence>
<feature type="transmembrane region" description="Helical" evidence="1">
    <location>
        <begin position="98"/>
        <end position="115"/>
    </location>
</feature>
<feature type="transmembrane region" description="Helical" evidence="1">
    <location>
        <begin position="414"/>
        <end position="432"/>
    </location>
</feature>
<evidence type="ECO:0000256" key="1">
    <source>
        <dbReference type="SAM" id="Phobius"/>
    </source>
</evidence>
<feature type="transmembrane region" description="Helical" evidence="1">
    <location>
        <begin position="384"/>
        <end position="407"/>
    </location>
</feature>
<reference evidence="2 3" key="1">
    <citation type="submission" date="2019-12" db="EMBL/GenBank/DDBJ databases">
        <title>Deinococcus sp. HMF7620 Genome sequencing and assembly.</title>
        <authorList>
            <person name="Kang H."/>
            <person name="Kim H."/>
            <person name="Joh K."/>
        </authorList>
    </citation>
    <scope>NUCLEOTIDE SEQUENCE [LARGE SCALE GENOMIC DNA]</scope>
    <source>
        <strain evidence="2 3">HMF7620</strain>
    </source>
</reference>
<comment type="caution">
    <text evidence="2">The sequence shown here is derived from an EMBL/GenBank/DDBJ whole genome shotgun (WGS) entry which is preliminary data.</text>
</comment>
<feature type="transmembrane region" description="Helical" evidence="1">
    <location>
        <begin position="192"/>
        <end position="221"/>
    </location>
</feature>
<feature type="transmembrane region" description="Helical" evidence="1">
    <location>
        <begin position="67"/>
        <end position="86"/>
    </location>
</feature>
<feature type="transmembrane region" description="Helical" evidence="1">
    <location>
        <begin position="147"/>
        <end position="171"/>
    </location>
</feature>
<keyword evidence="1" id="KW-0472">Membrane</keyword>
<dbReference type="InterPro" id="IPR025291">
    <property type="entry name" value="DUF4153"/>
</dbReference>
<feature type="transmembrane region" description="Helical" evidence="1">
    <location>
        <begin position="352"/>
        <end position="372"/>
    </location>
</feature>
<protein>
    <submittedName>
        <fullName evidence="2">DUF4173 domain-containing protein</fullName>
    </submittedName>
</protein>
<feature type="transmembrane region" description="Helical" evidence="1">
    <location>
        <begin position="241"/>
        <end position="259"/>
    </location>
</feature>
<feature type="transmembrane region" description="Helical" evidence="1">
    <location>
        <begin position="322"/>
        <end position="340"/>
    </location>
</feature>
<dbReference type="RefSeq" id="WP_157461602.1">
    <property type="nucleotide sequence ID" value="NZ_WQLB01000056.1"/>
</dbReference>
<organism evidence="2 3">
    <name type="scientific">Deinococcus arboris</name>
    <dbReference type="NCBI Taxonomy" id="2682977"/>
    <lineage>
        <taxon>Bacteria</taxon>
        <taxon>Thermotogati</taxon>
        <taxon>Deinococcota</taxon>
        <taxon>Deinococci</taxon>
        <taxon>Deinococcales</taxon>
        <taxon>Deinococcaceae</taxon>
        <taxon>Deinococcus</taxon>
    </lineage>
</organism>
<feature type="transmembrane region" description="Helical" evidence="1">
    <location>
        <begin position="280"/>
        <end position="302"/>
    </location>
</feature>
<name>A0A7C9MTX3_9DEIO</name>
<keyword evidence="1" id="KW-1133">Transmembrane helix</keyword>
<feature type="transmembrane region" description="Helical" evidence="1">
    <location>
        <begin position="43"/>
        <end position="60"/>
    </location>
</feature>
<sequence>MSTVPPAGPLPPEPSPALNAAVETVGTEARAPAAAPWPRPARAATPLLLAGGLGLAAYLLTNGTGAAGANLPVWLALLAGASVWAARRTGQTPNRESVTLLGLAVAFGLTFALWAAPPELALLNALGLLTSLTLGAAFLRFPGLGQAGAGTLLGTLVTGGLRALYAPFVLLERFPWTVLRPAAAQGRQLGRVGVGLALSAPLLLVFGALLASADAGFAGALERLWRPGEGLGEMVNAGGQWLFWSFLAAGLLYPALMALRPTLLPLPTRQSRLGLVEVGLPLGALGLLFVTFAALQVPALLGGGLPDGETYAAYIRRGFSELMTVAFLTLSVLLIAHGLSAPRIRTGWAYRALNAAVLVPLLIILASAAQRWGLYTQAYGLSSIRVLGAAFLLWVTVTLVWLALLLWHGRTERFAYPALLLGLATLLTTTALNPGALIARVNLHRQTAGVTNDLRSTPQRANVQDLLELGAGAVPTVVANLDALVPGCGPAKNCLTAQNVIDDLHDRYDAPRDLRAWNLAYARAHVLVRTLPPRSPYDRSASD</sequence>
<keyword evidence="3" id="KW-1185">Reference proteome</keyword>
<proteinExistence type="predicted"/>
<dbReference type="EMBL" id="WQLB01000056">
    <property type="protein sequence ID" value="MVN89344.1"/>
    <property type="molecule type" value="Genomic_DNA"/>
</dbReference>